<keyword evidence="1" id="KW-0489">Methyltransferase</keyword>
<dbReference type="RefSeq" id="WP_183910669.1">
    <property type="nucleotide sequence ID" value="NZ_JACHXZ010000003.1"/>
</dbReference>
<comment type="caution">
    <text evidence="1">The sequence shown here is derived from an EMBL/GenBank/DDBJ whole genome shotgun (WGS) entry which is preliminary data.</text>
</comment>
<sequence length="290" mass="32403">MSRIAWDSFWELGGTQAFGVEGRAAIELNEYWQKFSQTLNAESVLDLCAGRGAVGTQMLLANSRLSMYGVDYAKVTPESIDGNAAWEEFFSGFDLSKDQLERLGSYDICVSQFGIEYLHREKAFEHFSCLMKPGGRFNFLVHLKGGAIDTMASEKVKELEVLLRSGGVLDTAESFFMGRGSAGEVVHTIQDFIASADKKTKSVSGQVISGIEKLISMTREGHSSIDFFRAFKQRVQNDFQRTESMRHSAMSEDEALSYFSSELTTSVRVEYVFLRDCMEKVALSVRGQKV</sequence>
<keyword evidence="1" id="KW-0808">Transferase</keyword>
<name>A0A839UV03_9GAMM</name>
<dbReference type="AlphaFoldDB" id="A0A839UV03"/>
<dbReference type="GO" id="GO:0008168">
    <property type="term" value="F:methyltransferase activity"/>
    <property type="evidence" value="ECO:0007669"/>
    <property type="project" value="UniProtKB-KW"/>
</dbReference>
<proteinExistence type="predicted"/>
<dbReference type="InterPro" id="IPR029063">
    <property type="entry name" value="SAM-dependent_MTases_sf"/>
</dbReference>
<organism evidence="1 2">
    <name type="scientific">Simiduia aestuariiviva</name>
    <dbReference type="NCBI Taxonomy" id="1510459"/>
    <lineage>
        <taxon>Bacteria</taxon>
        <taxon>Pseudomonadati</taxon>
        <taxon>Pseudomonadota</taxon>
        <taxon>Gammaproteobacteria</taxon>
        <taxon>Cellvibrionales</taxon>
        <taxon>Cellvibrionaceae</taxon>
        <taxon>Simiduia</taxon>
    </lineage>
</organism>
<gene>
    <name evidence="1" type="ORF">FHS30_002393</name>
</gene>
<dbReference type="Gene3D" id="3.40.50.150">
    <property type="entry name" value="Vaccinia Virus protein VP39"/>
    <property type="match status" value="1"/>
</dbReference>
<evidence type="ECO:0000313" key="1">
    <source>
        <dbReference type="EMBL" id="MBB3169185.1"/>
    </source>
</evidence>
<keyword evidence="2" id="KW-1185">Reference proteome</keyword>
<protein>
    <submittedName>
        <fullName evidence="1">SAM-dependent methyltransferase</fullName>
    </submittedName>
</protein>
<evidence type="ECO:0000313" key="2">
    <source>
        <dbReference type="Proteomes" id="UP000559987"/>
    </source>
</evidence>
<reference evidence="1 2" key="1">
    <citation type="submission" date="2020-08" db="EMBL/GenBank/DDBJ databases">
        <title>Genomic Encyclopedia of Type Strains, Phase III (KMG-III): the genomes of soil and plant-associated and newly described type strains.</title>
        <authorList>
            <person name="Whitman W."/>
        </authorList>
    </citation>
    <scope>NUCLEOTIDE SEQUENCE [LARGE SCALE GENOMIC DNA]</scope>
    <source>
        <strain evidence="1 2">CECT 8571</strain>
    </source>
</reference>
<accession>A0A839UV03</accession>
<dbReference type="SUPFAM" id="SSF53335">
    <property type="entry name" value="S-adenosyl-L-methionine-dependent methyltransferases"/>
    <property type="match status" value="1"/>
</dbReference>
<dbReference type="GO" id="GO:0032259">
    <property type="term" value="P:methylation"/>
    <property type="evidence" value="ECO:0007669"/>
    <property type="project" value="UniProtKB-KW"/>
</dbReference>
<dbReference type="CDD" id="cd02440">
    <property type="entry name" value="AdoMet_MTases"/>
    <property type="match status" value="1"/>
</dbReference>
<dbReference type="EMBL" id="JACHXZ010000003">
    <property type="protein sequence ID" value="MBB3169185.1"/>
    <property type="molecule type" value="Genomic_DNA"/>
</dbReference>
<dbReference type="Proteomes" id="UP000559987">
    <property type="component" value="Unassembled WGS sequence"/>
</dbReference>